<organism evidence="1 2">
    <name type="scientific">Ancylostoma ceylanicum</name>
    <dbReference type="NCBI Taxonomy" id="53326"/>
    <lineage>
        <taxon>Eukaryota</taxon>
        <taxon>Metazoa</taxon>
        <taxon>Ecdysozoa</taxon>
        <taxon>Nematoda</taxon>
        <taxon>Chromadorea</taxon>
        <taxon>Rhabditida</taxon>
        <taxon>Rhabditina</taxon>
        <taxon>Rhabditomorpha</taxon>
        <taxon>Strongyloidea</taxon>
        <taxon>Ancylostomatidae</taxon>
        <taxon>Ancylostomatinae</taxon>
        <taxon>Ancylostoma</taxon>
    </lineage>
</organism>
<evidence type="ECO:0000313" key="2">
    <source>
        <dbReference type="Proteomes" id="UP000024635"/>
    </source>
</evidence>
<dbReference type="AlphaFoldDB" id="A0A016VHM6"/>
<gene>
    <name evidence="1" type="primary">Acey_s0010.g1066</name>
    <name evidence="1" type="ORF">Y032_0010g1066</name>
</gene>
<keyword evidence="2" id="KW-1185">Reference proteome</keyword>
<reference evidence="2" key="1">
    <citation type="journal article" date="2015" name="Nat. Genet.">
        <title>The genome and transcriptome of the zoonotic hookworm Ancylostoma ceylanicum identify infection-specific gene families.</title>
        <authorList>
            <person name="Schwarz E.M."/>
            <person name="Hu Y."/>
            <person name="Antoshechkin I."/>
            <person name="Miller M.M."/>
            <person name="Sternberg P.W."/>
            <person name="Aroian R.V."/>
        </authorList>
    </citation>
    <scope>NUCLEOTIDE SEQUENCE</scope>
    <source>
        <strain evidence="2">HY135</strain>
    </source>
</reference>
<accession>A0A016VHM6</accession>
<dbReference type="Proteomes" id="UP000024635">
    <property type="component" value="Unassembled WGS sequence"/>
</dbReference>
<evidence type="ECO:0000313" key="1">
    <source>
        <dbReference type="EMBL" id="EYC26283.1"/>
    </source>
</evidence>
<protein>
    <submittedName>
        <fullName evidence="1">Uncharacterized protein</fullName>
    </submittedName>
</protein>
<proteinExistence type="predicted"/>
<comment type="caution">
    <text evidence="1">The sequence shown here is derived from an EMBL/GenBank/DDBJ whole genome shotgun (WGS) entry which is preliminary data.</text>
</comment>
<name>A0A016VHM6_9BILA</name>
<sequence>MKGNGFFHLLDGKCEESGMQLQKWHLFQLCLRIQYVRPLPIEHFHNTTFNMVGFQGHRLRRYYLCNMIVIGESNRFPTRASFFEERVFQRKHELNLQEAFLRSINDEIYF</sequence>
<dbReference type="EMBL" id="JARK01001346">
    <property type="protein sequence ID" value="EYC26283.1"/>
    <property type="molecule type" value="Genomic_DNA"/>
</dbReference>